<accession>A0A9W7Y3B3</accession>
<evidence type="ECO:0008006" key="4">
    <source>
        <dbReference type="Google" id="ProtNLM"/>
    </source>
</evidence>
<sequence length="482" mass="54486">MPALDNNFIFGELANIGVQEFELLSIDYAQGESDMNFVFFFHLPRHKTALTVKRLTESLVKTMFQFPVLLGRIAAPKEGGNSNKWKVVFDPDDPNWPDISEASASRVTLASIKRTDYSWRRWPRASRVPDLYQRLGNPMFGLHIVKYACGGISLHTKVRHQVMDGCGIWQFYKAWASACYESSRPPKKLIPVAKEPEKLMHSRSSVLSAIGDFETHIGQSGMLDDLDRFFERVALYRQRTADSDVPRHMPARMRRFGISYKSLHRLKQQHGTMSACSPAHAQLFTGPHKITYVSTNDLVCAMFWRAISRAHKAMNPSDPNTCMMLACDVRHRIGLPSTYTGNLSFPLIMHSTKDQLDSQTLTDTATCIRHRINGISATFVHESLALMASQQSMQKLISLFNPANCFFSASITSGFQMFDMSDFGFGQPAHIDIPAYLDPGFSIWMPTRSSKTAMNVSISLRNDVFKHMAADSEFTEFVDMIH</sequence>
<dbReference type="Pfam" id="PF02458">
    <property type="entry name" value="Transferase"/>
    <property type="match status" value="1"/>
</dbReference>
<name>A0A9W7Y3B3_9FUNG</name>
<comment type="caution">
    <text evidence="2">The sequence shown here is derived from an EMBL/GenBank/DDBJ whole genome shotgun (WGS) entry which is preliminary data.</text>
</comment>
<keyword evidence="3" id="KW-1185">Reference proteome</keyword>
<dbReference type="EMBL" id="JANBOJ010000076">
    <property type="protein sequence ID" value="KAJ1723218.1"/>
    <property type="molecule type" value="Genomic_DNA"/>
</dbReference>
<evidence type="ECO:0000313" key="3">
    <source>
        <dbReference type="Proteomes" id="UP001149813"/>
    </source>
</evidence>
<keyword evidence="1" id="KW-0808">Transferase</keyword>
<dbReference type="AlphaFoldDB" id="A0A9W7Y3B3"/>
<gene>
    <name evidence="2" type="ORF">LPJ53_002430</name>
</gene>
<dbReference type="InterPro" id="IPR023213">
    <property type="entry name" value="CAT-like_dom_sf"/>
</dbReference>
<dbReference type="InterPro" id="IPR051283">
    <property type="entry name" value="Sec_Metabolite_Acyltrans"/>
</dbReference>
<evidence type="ECO:0000313" key="2">
    <source>
        <dbReference type="EMBL" id="KAJ1723218.1"/>
    </source>
</evidence>
<organism evidence="2 3">
    <name type="scientific">Coemansia erecta</name>
    <dbReference type="NCBI Taxonomy" id="147472"/>
    <lineage>
        <taxon>Eukaryota</taxon>
        <taxon>Fungi</taxon>
        <taxon>Fungi incertae sedis</taxon>
        <taxon>Zoopagomycota</taxon>
        <taxon>Kickxellomycotina</taxon>
        <taxon>Kickxellomycetes</taxon>
        <taxon>Kickxellales</taxon>
        <taxon>Kickxellaceae</taxon>
        <taxon>Coemansia</taxon>
    </lineage>
</organism>
<dbReference type="PANTHER" id="PTHR31896">
    <property type="entry name" value="FAMILY REGULATORY PROTEIN, PUTATIVE (AFU_ORTHOLOGUE AFUA_3G14730)-RELATED"/>
    <property type="match status" value="1"/>
</dbReference>
<evidence type="ECO:0000256" key="1">
    <source>
        <dbReference type="ARBA" id="ARBA00022679"/>
    </source>
</evidence>
<dbReference type="PANTHER" id="PTHR31896:SF64">
    <property type="entry name" value="TRICHOTHECENE 3-O-ACETYLTRANSFERASE"/>
    <property type="match status" value="1"/>
</dbReference>
<dbReference type="Proteomes" id="UP001149813">
    <property type="component" value="Unassembled WGS sequence"/>
</dbReference>
<protein>
    <recommendedName>
        <fullName evidence="4">Transferase</fullName>
    </recommendedName>
</protein>
<reference evidence="2" key="1">
    <citation type="submission" date="2022-07" db="EMBL/GenBank/DDBJ databases">
        <title>Phylogenomic reconstructions and comparative analyses of Kickxellomycotina fungi.</title>
        <authorList>
            <person name="Reynolds N.K."/>
            <person name="Stajich J.E."/>
            <person name="Barry K."/>
            <person name="Grigoriev I.V."/>
            <person name="Crous P."/>
            <person name="Smith M.E."/>
        </authorList>
    </citation>
    <scope>NUCLEOTIDE SEQUENCE</scope>
    <source>
        <strain evidence="2">NBRC 32514</strain>
    </source>
</reference>
<proteinExistence type="predicted"/>
<dbReference type="Gene3D" id="3.30.559.10">
    <property type="entry name" value="Chloramphenicol acetyltransferase-like domain"/>
    <property type="match status" value="2"/>
</dbReference>
<dbReference type="OrthoDB" id="671439at2759"/>
<dbReference type="GO" id="GO:0016740">
    <property type="term" value="F:transferase activity"/>
    <property type="evidence" value="ECO:0007669"/>
    <property type="project" value="UniProtKB-KW"/>
</dbReference>